<dbReference type="Proteomes" id="UP000801492">
    <property type="component" value="Unassembled WGS sequence"/>
</dbReference>
<gene>
    <name evidence="1" type="ORF">ILUMI_19661</name>
</gene>
<evidence type="ECO:0000313" key="1">
    <source>
        <dbReference type="EMBL" id="KAF2886511.1"/>
    </source>
</evidence>
<comment type="caution">
    <text evidence="1">The sequence shown here is derived from an EMBL/GenBank/DDBJ whole genome shotgun (WGS) entry which is preliminary data.</text>
</comment>
<keyword evidence="2" id="KW-1185">Reference proteome</keyword>
<accession>A0A8K0CK21</accession>
<proteinExistence type="predicted"/>
<organism evidence="1 2">
    <name type="scientific">Ignelater luminosus</name>
    <name type="common">Cucubano</name>
    <name type="synonym">Pyrophorus luminosus</name>
    <dbReference type="NCBI Taxonomy" id="2038154"/>
    <lineage>
        <taxon>Eukaryota</taxon>
        <taxon>Metazoa</taxon>
        <taxon>Ecdysozoa</taxon>
        <taxon>Arthropoda</taxon>
        <taxon>Hexapoda</taxon>
        <taxon>Insecta</taxon>
        <taxon>Pterygota</taxon>
        <taxon>Neoptera</taxon>
        <taxon>Endopterygota</taxon>
        <taxon>Coleoptera</taxon>
        <taxon>Polyphaga</taxon>
        <taxon>Elateriformia</taxon>
        <taxon>Elateroidea</taxon>
        <taxon>Elateridae</taxon>
        <taxon>Agrypninae</taxon>
        <taxon>Pyrophorini</taxon>
        <taxon>Ignelater</taxon>
    </lineage>
</organism>
<evidence type="ECO:0000313" key="2">
    <source>
        <dbReference type="Proteomes" id="UP000801492"/>
    </source>
</evidence>
<dbReference type="EMBL" id="VTPC01087442">
    <property type="protein sequence ID" value="KAF2886511.1"/>
    <property type="molecule type" value="Genomic_DNA"/>
</dbReference>
<name>A0A8K0CK21_IGNLU</name>
<protein>
    <submittedName>
        <fullName evidence="1">Uncharacterized protein</fullName>
    </submittedName>
</protein>
<sequence>MFWLSDLWFDGLGPRPGWTGAVSHIMAGSGLEEAWMLVYAKNSILQMMRGKAYSRAICALFLTREALVAVFIETHNFDVNKEELKALCIVNVLGNMP</sequence>
<dbReference type="OrthoDB" id="6753017at2759"/>
<dbReference type="AlphaFoldDB" id="A0A8K0CK21"/>
<reference evidence="1" key="1">
    <citation type="submission" date="2019-08" db="EMBL/GenBank/DDBJ databases">
        <title>The genome of the North American firefly Photinus pyralis.</title>
        <authorList>
            <consortium name="Photinus pyralis genome working group"/>
            <person name="Fallon T.R."/>
            <person name="Sander Lower S.E."/>
            <person name="Weng J.-K."/>
        </authorList>
    </citation>
    <scope>NUCLEOTIDE SEQUENCE</scope>
    <source>
        <strain evidence="1">TRF0915ILg1</strain>
        <tissue evidence="1">Whole body</tissue>
    </source>
</reference>